<sequence length="178" mass="20735">MFDFSSKHEYSRKVNFVEKEDSSVFEVANSLEIIIPQNFKEAQKSENAEECDKDLREEKEGWELVEKREKKIMLGNNITRSWKDVSPDTLKNAWHNLWPASIFHGEDDENDSHEYESFWISQTKGETSNTDFIKKCGETVINEDDITEVFNCNDNAPIVNKLMDSEICNMVLNPENTE</sequence>
<keyword evidence="2" id="KW-1185">Reference proteome</keyword>
<dbReference type="EMBL" id="KK117510">
    <property type="protein sequence ID" value="KFM70676.1"/>
    <property type="molecule type" value="Genomic_DNA"/>
</dbReference>
<protein>
    <submittedName>
        <fullName evidence="1">Uncharacterized protein</fullName>
    </submittedName>
</protein>
<dbReference type="AlphaFoldDB" id="A0A087TZY7"/>
<evidence type="ECO:0000313" key="1">
    <source>
        <dbReference type="EMBL" id="KFM70676.1"/>
    </source>
</evidence>
<gene>
    <name evidence="1" type="ORF">X975_07805</name>
</gene>
<organism evidence="1 2">
    <name type="scientific">Stegodyphus mimosarum</name>
    <name type="common">African social velvet spider</name>
    <dbReference type="NCBI Taxonomy" id="407821"/>
    <lineage>
        <taxon>Eukaryota</taxon>
        <taxon>Metazoa</taxon>
        <taxon>Ecdysozoa</taxon>
        <taxon>Arthropoda</taxon>
        <taxon>Chelicerata</taxon>
        <taxon>Arachnida</taxon>
        <taxon>Araneae</taxon>
        <taxon>Araneomorphae</taxon>
        <taxon>Entelegynae</taxon>
        <taxon>Eresoidea</taxon>
        <taxon>Eresidae</taxon>
        <taxon>Stegodyphus</taxon>
    </lineage>
</organism>
<evidence type="ECO:0000313" key="2">
    <source>
        <dbReference type="Proteomes" id="UP000054359"/>
    </source>
</evidence>
<feature type="non-terminal residue" evidence="1">
    <location>
        <position position="178"/>
    </location>
</feature>
<dbReference type="OrthoDB" id="125347at2759"/>
<dbReference type="Proteomes" id="UP000054359">
    <property type="component" value="Unassembled WGS sequence"/>
</dbReference>
<proteinExistence type="predicted"/>
<reference evidence="1 2" key="1">
    <citation type="submission" date="2013-11" db="EMBL/GenBank/DDBJ databases">
        <title>Genome sequencing of Stegodyphus mimosarum.</title>
        <authorList>
            <person name="Bechsgaard J."/>
        </authorList>
    </citation>
    <scope>NUCLEOTIDE SEQUENCE [LARGE SCALE GENOMIC DNA]</scope>
</reference>
<accession>A0A087TZY7</accession>
<name>A0A087TZY7_STEMI</name>